<feature type="domain" description="PTS EIIC type-1" evidence="10">
    <location>
        <begin position="1"/>
        <end position="125"/>
    </location>
</feature>
<evidence type="ECO:0000313" key="11">
    <source>
        <dbReference type="EMBL" id="EHR34794.1"/>
    </source>
</evidence>
<dbReference type="InterPro" id="IPR003352">
    <property type="entry name" value="PTS_EIIC"/>
</dbReference>
<proteinExistence type="predicted"/>
<evidence type="ECO:0000256" key="4">
    <source>
        <dbReference type="ARBA" id="ARBA00022597"/>
    </source>
</evidence>
<organism evidence="11 12">
    <name type="scientific">Megamonas funiformis YIT 11815</name>
    <dbReference type="NCBI Taxonomy" id="742816"/>
    <lineage>
        <taxon>Bacteria</taxon>
        <taxon>Bacillati</taxon>
        <taxon>Bacillota</taxon>
        <taxon>Negativicutes</taxon>
        <taxon>Selenomonadales</taxon>
        <taxon>Selenomonadaceae</taxon>
        <taxon>Megamonas</taxon>
    </lineage>
</organism>
<keyword evidence="4" id="KW-0762">Sugar transport</keyword>
<evidence type="ECO:0000256" key="3">
    <source>
        <dbReference type="ARBA" id="ARBA00022475"/>
    </source>
</evidence>
<dbReference type="Proteomes" id="UP000005963">
    <property type="component" value="Unassembled WGS sequence"/>
</dbReference>
<keyword evidence="12" id="KW-1185">Reference proteome</keyword>
<dbReference type="PANTHER" id="PTHR30175:SF7">
    <property type="entry name" value="NEGATIVE REGULATOR OF SACY ACTIVITY"/>
    <property type="match status" value="1"/>
</dbReference>
<evidence type="ECO:0000313" key="12">
    <source>
        <dbReference type="Proteomes" id="UP000005963"/>
    </source>
</evidence>
<evidence type="ECO:0000256" key="1">
    <source>
        <dbReference type="ARBA" id="ARBA00004651"/>
    </source>
</evidence>
<gene>
    <name evidence="11" type="ORF">HMPREF9454_01983</name>
</gene>
<keyword evidence="5" id="KW-0598">Phosphotransferase system</keyword>
<accession>A0ABN0EGG7</accession>
<dbReference type="Pfam" id="PF02378">
    <property type="entry name" value="PTS_EIIC"/>
    <property type="match status" value="1"/>
</dbReference>
<dbReference type="EMBL" id="ADMB01000086">
    <property type="protein sequence ID" value="EHR34794.1"/>
    <property type="molecule type" value="Genomic_DNA"/>
</dbReference>
<dbReference type="PROSITE" id="PS51103">
    <property type="entry name" value="PTS_EIIC_TYPE_1"/>
    <property type="match status" value="1"/>
</dbReference>
<evidence type="ECO:0000259" key="10">
    <source>
        <dbReference type="PROSITE" id="PS51103"/>
    </source>
</evidence>
<keyword evidence="3" id="KW-1003">Cell membrane</keyword>
<keyword evidence="7 9" id="KW-1133">Transmembrane helix</keyword>
<name>A0ABN0EGG7_9FIRM</name>
<dbReference type="PANTHER" id="PTHR30175">
    <property type="entry name" value="PHOSPHOTRANSFERASE SYSTEM TRANSPORT PROTEIN"/>
    <property type="match status" value="1"/>
</dbReference>
<comment type="subcellular location">
    <subcellularLocation>
        <location evidence="1">Cell membrane</location>
        <topology evidence="1">Multi-pass membrane protein</topology>
    </subcellularLocation>
</comment>
<keyword evidence="8 9" id="KW-0472">Membrane</keyword>
<protein>
    <recommendedName>
        <fullName evidence="10">PTS EIIC type-1 domain-containing protein</fullName>
    </recommendedName>
</protein>
<feature type="transmembrane region" description="Helical" evidence="9">
    <location>
        <begin position="31"/>
        <end position="53"/>
    </location>
</feature>
<evidence type="ECO:0000256" key="7">
    <source>
        <dbReference type="ARBA" id="ARBA00022989"/>
    </source>
</evidence>
<evidence type="ECO:0000256" key="8">
    <source>
        <dbReference type="ARBA" id="ARBA00023136"/>
    </source>
</evidence>
<dbReference type="InterPro" id="IPR050558">
    <property type="entry name" value="PTS_Sugar-Specific_Components"/>
</dbReference>
<dbReference type="InterPro" id="IPR013013">
    <property type="entry name" value="PTS_EIIC_1"/>
</dbReference>
<evidence type="ECO:0000256" key="6">
    <source>
        <dbReference type="ARBA" id="ARBA00022692"/>
    </source>
</evidence>
<evidence type="ECO:0000256" key="5">
    <source>
        <dbReference type="ARBA" id="ARBA00022683"/>
    </source>
</evidence>
<reference evidence="11 12" key="1">
    <citation type="submission" date="2012-01" db="EMBL/GenBank/DDBJ databases">
        <title>The Genome Sequence of Megamonas funiformis YIT 11815.</title>
        <authorList>
            <consortium name="The Broad Institute Genome Sequencing Platform"/>
            <person name="Earl A."/>
            <person name="Ward D."/>
            <person name="Feldgarden M."/>
            <person name="Gevers D."/>
            <person name="Morotomi M."/>
            <person name="Young S.K."/>
            <person name="Zeng Q."/>
            <person name="Gargeya S."/>
            <person name="Fitzgerald M."/>
            <person name="Haas B."/>
            <person name="Abouelleil A."/>
            <person name="Alvarado L."/>
            <person name="Arachchi H.M."/>
            <person name="Berlin A."/>
            <person name="Chapman S.B."/>
            <person name="Gearin G."/>
            <person name="Goldberg J."/>
            <person name="Griggs A."/>
            <person name="Gujja S."/>
            <person name="Hansen M."/>
            <person name="Heiman D."/>
            <person name="Howarth C."/>
            <person name="Larimer J."/>
            <person name="Lui A."/>
            <person name="MacDonald P.J.P."/>
            <person name="McCowen C."/>
            <person name="Montmayeur A."/>
            <person name="Murphy C."/>
            <person name="Neiman D."/>
            <person name="Pearson M."/>
            <person name="Priest M."/>
            <person name="Roberts A."/>
            <person name="Saif S."/>
            <person name="Shea T."/>
            <person name="Sisk P."/>
            <person name="Stolte C."/>
            <person name="Sykes S."/>
            <person name="Wortman J."/>
            <person name="Nusbaum C."/>
            <person name="Birren B."/>
        </authorList>
    </citation>
    <scope>NUCLEOTIDE SEQUENCE [LARGE SCALE GENOMIC DNA]</scope>
    <source>
        <strain evidence="11 12">YIT 11815</strain>
    </source>
</reference>
<feature type="transmembrane region" description="Helical" evidence="9">
    <location>
        <begin position="60"/>
        <end position="81"/>
    </location>
</feature>
<keyword evidence="2" id="KW-0813">Transport</keyword>
<evidence type="ECO:0000256" key="9">
    <source>
        <dbReference type="SAM" id="Phobius"/>
    </source>
</evidence>
<feature type="transmembrane region" description="Helical" evidence="9">
    <location>
        <begin position="101"/>
        <end position="121"/>
    </location>
</feature>
<keyword evidence="6 9" id="KW-0812">Transmembrane</keyword>
<evidence type="ECO:0000256" key="2">
    <source>
        <dbReference type="ARBA" id="ARBA00022448"/>
    </source>
</evidence>
<sequence>MFNDIITGAIVAQGEAAIAVALRTQNKKKRAMYISSIIPAFLGITEPVIFGINLRFVKPFICGLIGGACAGATASIMQLAGTGMGITVIPGMLLYMDRLPAYLLVNFIGLAVAFALTMVCFKPEE</sequence>
<comment type="caution">
    <text evidence="11">The sequence shown here is derived from an EMBL/GenBank/DDBJ whole genome shotgun (WGS) entry which is preliminary data.</text>
</comment>